<comment type="caution">
    <text evidence="3">The sequence shown here is derived from an EMBL/GenBank/DDBJ whole genome shotgun (WGS) entry which is preliminary data.</text>
</comment>
<feature type="transmembrane region" description="Helical" evidence="1">
    <location>
        <begin position="108"/>
        <end position="127"/>
    </location>
</feature>
<dbReference type="SMART" id="SM00014">
    <property type="entry name" value="acidPPc"/>
    <property type="match status" value="1"/>
</dbReference>
<keyword evidence="1" id="KW-0812">Transmembrane</keyword>
<evidence type="ECO:0000256" key="1">
    <source>
        <dbReference type="SAM" id="Phobius"/>
    </source>
</evidence>
<dbReference type="Proteomes" id="UP000468443">
    <property type="component" value="Unassembled WGS sequence"/>
</dbReference>
<organism evidence="3 4">
    <name type="scientific">Muriicola jejuensis</name>
    <dbReference type="NCBI Taxonomy" id="504488"/>
    <lineage>
        <taxon>Bacteria</taxon>
        <taxon>Pseudomonadati</taxon>
        <taxon>Bacteroidota</taxon>
        <taxon>Flavobacteriia</taxon>
        <taxon>Flavobacteriales</taxon>
        <taxon>Flavobacteriaceae</taxon>
        <taxon>Muriicola</taxon>
    </lineage>
</organism>
<keyword evidence="1" id="KW-0472">Membrane</keyword>
<evidence type="ECO:0000313" key="4">
    <source>
        <dbReference type="Proteomes" id="UP000468443"/>
    </source>
</evidence>
<keyword evidence="4" id="KW-1185">Reference proteome</keyword>
<protein>
    <submittedName>
        <fullName evidence="3">Phosphatase PAP2 family protein</fullName>
    </submittedName>
</protein>
<dbReference type="PANTHER" id="PTHR14969:SF13">
    <property type="entry name" value="AT30094P"/>
    <property type="match status" value="1"/>
</dbReference>
<feature type="transmembrane region" description="Helical" evidence="1">
    <location>
        <begin position="57"/>
        <end position="77"/>
    </location>
</feature>
<feature type="domain" description="Phosphatidic acid phosphatase type 2/haloperoxidase" evidence="2">
    <location>
        <begin position="59"/>
        <end position="174"/>
    </location>
</feature>
<proteinExistence type="predicted"/>
<dbReference type="PANTHER" id="PTHR14969">
    <property type="entry name" value="SPHINGOSINE-1-PHOSPHATE PHOSPHOHYDROLASE"/>
    <property type="match status" value="1"/>
</dbReference>
<sequence length="194" mass="22422">MWDRLIDWDRNTFIFLNSLGIEEYDGFWSYVTHTSSWLPLFALFFVLFLVAFSRKEAFARILTTLLLFGCVMALMYLTKEFVARLRPNNSEELRGIIRVLFRPEDYSFFSGHAANSFAITTLVVLFLRKKLPWVWVFYIWPLLFSLSRIYVGVHYPLDLIAGSFVGIVMALLFYRGFTGLIAPYLGSGHPGSAT</sequence>
<dbReference type="EMBL" id="JAABOP010000001">
    <property type="protein sequence ID" value="NER09280.1"/>
    <property type="molecule type" value="Genomic_DNA"/>
</dbReference>
<evidence type="ECO:0000313" key="3">
    <source>
        <dbReference type="EMBL" id="NER09280.1"/>
    </source>
</evidence>
<feature type="transmembrane region" description="Helical" evidence="1">
    <location>
        <begin position="27"/>
        <end position="50"/>
    </location>
</feature>
<dbReference type="AlphaFoldDB" id="A0A6P0U9U2"/>
<reference evidence="3 4" key="1">
    <citation type="submission" date="2020-01" db="EMBL/GenBank/DDBJ databases">
        <title>Muriicola jejuensis KCTC 22299.</title>
        <authorList>
            <person name="Wang G."/>
        </authorList>
    </citation>
    <scope>NUCLEOTIDE SEQUENCE [LARGE SCALE GENOMIC DNA]</scope>
    <source>
        <strain evidence="3 4">KCTC 22299</strain>
    </source>
</reference>
<feature type="transmembrane region" description="Helical" evidence="1">
    <location>
        <begin position="159"/>
        <end position="177"/>
    </location>
</feature>
<dbReference type="Gene3D" id="1.20.144.10">
    <property type="entry name" value="Phosphatidic acid phosphatase type 2/haloperoxidase"/>
    <property type="match status" value="1"/>
</dbReference>
<feature type="transmembrane region" description="Helical" evidence="1">
    <location>
        <begin position="134"/>
        <end position="153"/>
    </location>
</feature>
<keyword evidence="1" id="KW-1133">Transmembrane helix</keyword>
<dbReference type="InterPro" id="IPR000326">
    <property type="entry name" value="PAP2/HPO"/>
</dbReference>
<dbReference type="RefSeq" id="WP_163691341.1">
    <property type="nucleotide sequence ID" value="NZ_FXTW01000001.1"/>
</dbReference>
<evidence type="ECO:0000259" key="2">
    <source>
        <dbReference type="SMART" id="SM00014"/>
    </source>
</evidence>
<gene>
    <name evidence="3" type="ORF">GWK09_02025</name>
</gene>
<dbReference type="InterPro" id="IPR036938">
    <property type="entry name" value="PAP2/HPO_sf"/>
</dbReference>
<name>A0A6P0U9U2_9FLAO</name>
<dbReference type="Pfam" id="PF01569">
    <property type="entry name" value="PAP2"/>
    <property type="match status" value="1"/>
</dbReference>
<accession>A0A6P0U9U2</accession>
<dbReference type="SUPFAM" id="SSF48317">
    <property type="entry name" value="Acid phosphatase/Vanadium-dependent haloperoxidase"/>
    <property type="match status" value="1"/>
</dbReference>